<proteinExistence type="predicted"/>
<dbReference type="RefSeq" id="WP_029707012.1">
    <property type="nucleotide sequence ID" value="NZ_CP019239.1"/>
</dbReference>
<gene>
    <name evidence="2" type="ORF">RS694_11120</name>
</gene>
<organism evidence="2 3">
    <name type="scientific">Rhodoferax saidenbachensis</name>
    <dbReference type="NCBI Taxonomy" id="1484693"/>
    <lineage>
        <taxon>Bacteria</taxon>
        <taxon>Pseudomonadati</taxon>
        <taxon>Pseudomonadota</taxon>
        <taxon>Betaproteobacteria</taxon>
        <taxon>Burkholderiales</taxon>
        <taxon>Comamonadaceae</taxon>
        <taxon>Rhodoferax</taxon>
    </lineage>
</organism>
<evidence type="ECO:0008006" key="4">
    <source>
        <dbReference type="Google" id="ProtNLM"/>
    </source>
</evidence>
<evidence type="ECO:0000313" key="3">
    <source>
        <dbReference type="Proteomes" id="UP000186110"/>
    </source>
</evidence>
<evidence type="ECO:0000313" key="2">
    <source>
        <dbReference type="EMBL" id="APW43029.1"/>
    </source>
</evidence>
<dbReference type="KEGG" id="rsb:RS694_11120"/>
<dbReference type="AlphaFoldDB" id="A0A1P8KAJ8"/>
<feature type="transmembrane region" description="Helical" evidence="1">
    <location>
        <begin position="7"/>
        <end position="25"/>
    </location>
</feature>
<name>A0A1P8KAJ8_9BURK</name>
<keyword evidence="1" id="KW-1133">Transmembrane helix</keyword>
<protein>
    <recommendedName>
        <fullName evidence="4">DUF1145 domain-containing protein</fullName>
    </recommendedName>
</protein>
<sequence>MNNILKAGCAAIYILALASLLWPFPAGAGPVLQTLAVALIVVHALEMLFVFKHIKSYPGPLLVSIVLSLLFGLLHWLPLAKANRPAANT</sequence>
<dbReference type="STRING" id="1484693.RS694_11120"/>
<keyword evidence="1" id="KW-0472">Membrane</keyword>
<keyword evidence="1" id="KW-0812">Transmembrane</keyword>
<dbReference type="EMBL" id="CP019239">
    <property type="protein sequence ID" value="APW43029.1"/>
    <property type="molecule type" value="Genomic_DNA"/>
</dbReference>
<feature type="transmembrane region" description="Helical" evidence="1">
    <location>
        <begin position="31"/>
        <end position="49"/>
    </location>
</feature>
<evidence type="ECO:0000256" key="1">
    <source>
        <dbReference type="SAM" id="Phobius"/>
    </source>
</evidence>
<feature type="transmembrane region" description="Helical" evidence="1">
    <location>
        <begin position="61"/>
        <end position="79"/>
    </location>
</feature>
<keyword evidence="3" id="KW-1185">Reference proteome</keyword>
<dbReference type="Proteomes" id="UP000186110">
    <property type="component" value="Chromosome"/>
</dbReference>
<accession>A0A1P8KAJ8</accession>
<reference evidence="2 3" key="1">
    <citation type="submission" date="2017-01" db="EMBL/GenBank/DDBJ databases">
        <authorList>
            <person name="Mah S.A."/>
            <person name="Swanson W.J."/>
            <person name="Moy G.W."/>
            <person name="Vacquier V.D."/>
        </authorList>
    </citation>
    <scope>NUCLEOTIDE SEQUENCE [LARGE SCALE GENOMIC DNA]</scope>
    <source>
        <strain evidence="2 3">DSM 22694</strain>
    </source>
</reference>